<dbReference type="Pfam" id="PF22608">
    <property type="entry name" value="DNAX_ATPase_lid"/>
    <property type="match status" value="1"/>
</dbReference>
<dbReference type="OrthoDB" id="9810148at2"/>
<gene>
    <name evidence="11" type="primary">dnaX</name>
    <name evidence="13" type="ORF">DDZ16_06355</name>
</gene>
<evidence type="ECO:0000256" key="11">
    <source>
        <dbReference type="RuleBase" id="RU364063"/>
    </source>
</evidence>
<dbReference type="InterPro" id="IPR012763">
    <property type="entry name" value="DNA_pol_III_sug/sutau_N"/>
</dbReference>
<comment type="caution">
    <text evidence="13">The sequence shown here is derived from an EMBL/GenBank/DDBJ whole genome shotgun (WGS) entry which is preliminary data.</text>
</comment>
<dbReference type="InterPro" id="IPR003593">
    <property type="entry name" value="AAA+_ATPase"/>
</dbReference>
<protein>
    <recommendedName>
        <fullName evidence="11">DNA polymerase III subunit gamma/tau</fullName>
        <ecNumber evidence="11">2.7.7.7</ecNumber>
    </recommendedName>
</protein>
<dbReference type="CDD" id="cd18137">
    <property type="entry name" value="HLD_clamp_pol_III_gamma_tau"/>
    <property type="match status" value="1"/>
</dbReference>
<accession>A0A2U2BAC1</accession>
<keyword evidence="4 11" id="KW-0235">DNA replication</keyword>
<dbReference type="SUPFAM" id="SSF52540">
    <property type="entry name" value="P-loop containing nucleoside triphosphate hydrolases"/>
    <property type="match status" value="1"/>
</dbReference>
<dbReference type="InterPro" id="IPR022754">
    <property type="entry name" value="DNA_pol_III_gamma-3"/>
</dbReference>
<dbReference type="GO" id="GO:0005524">
    <property type="term" value="F:ATP binding"/>
    <property type="evidence" value="ECO:0007669"/>
    <property type="project" value="UniProtKB-KW"/>
</dbReference>
<dbReference type="GO" id="GO:0009360">
    <property type="term" value="C:DNA polymerase III complex"/>
    <property type="evidence" value="ECO:0007669"/>
    <property type="project" value="InterPro"/>
</dbReference>
<keyword evidence="2 11" id="KW-0808">Transferase</keyword>
<dbReference type="Proteomes" id="UP000244956">
    <property type="component" value="Unassembled WGS sequence"/>
</dbReference>
<dbReference type="InterPro" id="IPR050238">
    <property type="entry name" value="DNA_Rep/Repair_Clamp_Loader"/>
</dbReference>
<dbReference type="InterPro" id="IPR027417">
    <property type="entry name" value="P-loop_NTPase"/>
</dbReference>
<dbReference type="PRINTS" id="PR00300">
    <property type="entry name" value="CLPPROTEASEA"/>
</dbReference>
<dbReference type="PANTHER" id="PTHR11669">
    <property type="entry name" value="REPLICATION FACTOR C / DNA POLYMERASE III GAMMA-TAU SUBUNIT"/>
    <property type="match status" value="1"/>
</dbReference>
<keyword evidence="8 11" id="KW-0067">ATP-binding</keyword>
<dbReference type="InterPro" id="IPR008921">
    <property type="entry name" value="DNA_pol3_clamp-load_cplx_C"/>
</dbReference>
<dbReference type="NCBIfam" id="NF004046">
    <property type="entry name" value="PRK05563.1"/>
    <property type="match status" value="1"/>
</dbReference>
<name>A0A2U2BAC1_9BACT</name>
<feature type="domain" description="AAA+ ATPase" evidence="12">
    <location>
        <begin position="37"/>
        <end position="180"/>
    </location>
</feature>
<evidence type="ECO:0000256" key="2">
    <source>
        <dbReference type="ARBA" id="ARBA00022679"/>
    </source>
</evidence>
<keyword evidence="7" id="KW-0862">Zinc</keyword>
<dbReference type="NCBIfam" id="TIGR01128">
    <property type="entry name" value="holA"/>
    <property type="match status" value="1"/>
</dbReference>
<dbReference type="FunFam" id="1.10.8.60:FF:000013">
    <property type="entry name" value="DNA polymerase III subunit gamma/tau"/>
    <property type="match status" value="1"/>
</dbReference>
<dbReference type="Gene3D" id="3.40.50.300">
    <property type="entry name" value="P-loop containing nucleotide triphosphate hydrolases"/>
    <property type="match status" value="1"/>
</dbReference>
<evidence type="ECO:0000256" key="7">
    <source>
        <dbReference type="ARBA" id="ARBA00022833"/>
    </source>
</evidence>
<evidence type="ECO:0000256" key="3">
    <source>
        <dbReference type="ARBA" id="ARBA00022695"/>
    </source>
</evidence>
<dbReference type="InterPro" id="IPR045085">
    <property type="entry name" value="HLD_clamp_pol_III_gamma_tau"/>
</dbReference>
<dbReference type="EC" id="2.7.7.7" evidence="11"/>
<dbReference type="EMBL" id="QEWP01000004">
    <property type="protein sequence ID" value="PWD99982.1"/>
    <property type="molecule type" value="Genomic_DNA"/>
</dbReference>
<evidence type="ECO:0000259" key="12">
    <source>
        <dbReference type="SMART" id="SM00382"/>
    </source>
</evidence>
<dbReference type="NCBIfam" id="NF011531">
    <property type="entry name" value="PRK14971.1"/>
    <property type="match status" value="1"/>
</dbReference>
<keyword evidence="9 11" id="KW-0239">DNA-directed DNA polymerase</keyword>
<evidence type="ECO:0000256" key="9">
    <source>
        <dbReference type="ARBA" id="ARBA00022932"/>
    </source>
</evidence>
<dbReference type="GO" id="GO:0003887">
    <property type="term" value="F:DNA-directed DNA polymerase activity"/>
    <property type="evidence" value="ECO:0007669"/>
    <property type="project" value="UniProtKB-KW"/>
</dbReference>
<comment type="similarity">
    <text evidence="1 11">Belongs to the DnaX/STICHEL family.</text>
</comment>
<proteinExistence type="inferred from homology"/>
<sequence>MEYIVSARKYRPDTFESVVGQKNITTTLKNAIKNKQLAHAYLFCGPRGVGKTTCARIFAKTINCKNISADFEACNECDSCKSFNENRSYNIHELDAASNNSVEDIRSLIDKVRIPPQIGNYSVYIIDEVHMLSQAAFNAFLKTLEEPPKHAIFILATTEKHKILPTILSRCQTFDFNRISVEDGVEHLKYVAEKEGVNAEPEGLNVIAQKADGAMRDALSIFDQIVAFSGKEISYQQVIDNLNVLDYDYYFKLIDAFLKEDTTQSLLILDDILDHGFDAGHFVSGLSGHLRDLMMCKDQATVGLLEVGASIKEKYLEQAQKCQVDFLVRALDIATNCDLQFRNARNKRLHTEFALIKLSRLLSQKKK</sequence>
<dbReference type="InterPro" id="IPR001270">
    <property type="entry name" value="ClpA/B"/>
</dbReference>
<dbReference type="NCBIfam" id="TIGR02397">
    <property type="entry name" value="dnaX_nterm"/>
    <property type="match status" value="1"/>
</dbReference>
<dbReference type="SUPFAM" id="SSF48019">
    <property type="entry name" value="post-AAA+ oligomerization domain-like"/>
    <property type="match status" value="1"/>
</dbReference>
<comment type="subunit">
    <text evidence="11">DNA polymerase III contains a core (composed of alpha, epsilon and theta chains) that associates with a tau subunit. This core dimerizes to form the POLIII' complex. PolIII' associates with the gamma complex (composed of gamma, delta, delta', psi and chi chains) and with the beta chain to form the complete DNA polymerase III complex.</text>
</comment>
<dbReference type="Pfam" id="PF12169">
    <property type="entry name" value="DNA_pol3_gamma3"/>
    <property type="match status" value="1"/>
</dbReference>
<evidence type="ECO:0000256" key="10">
    <source>
        <dbReference type="ARBA" id="ARBA00049244"/>
    </source>
</evidence>
<evidence type="ECO:0000256" key="5">
    <source>
        <dbReference type="ARBA" id="ARBA00022723"/>
    </source>
</evidence>
<keyword evidence="6 11" id="KW-0547">Nucleotide-binding</keyword>
<evidence type="ECO:0000256" key="1">
    <source>
        <dbReference type="ARBA" id="ARBA00006360"/>
    </source>
</evidence>
<dbReference type="SMART" id="SM00382">
    <property type="entry name" value="AAA"/>
    <property type="match status" value="1"/>
</dbReference>
<dbReference type="Gene3D" id="1.20.272.10">
    <property type="match status" value="1"/>
</dbReference>
<keyword evidence="3 11" id="KW-0548">Nucleotidyltransferase</keyword>
<dbReference type="Pfam" id="PF13177">
    <property type="entry name" value="DNA_pol3_delta2"/>
    <property type="match status" value="1"/>
</dbReference>
<comment type="function">
    <text evidence="11">DNA polymerase III is a complex, multichain enzyme responsible for most of the replicative synthesis in bacteria. This DNA polymerase also exhibits 3' to 5' exonuclease activity.</text>
</comment>
<dbReference type="AlphaFoldDB" id="A0A2U2BAC1"/>
<dbReference type="Gene3D" id="1.10.8.60">
    <property type="match status" value="1"/>
</dbReference>
<reference evidence="13 14" key="1">
    <citation type="submission" date="2018-05" db="EMBL/GenBank/DDBJ databases">
        <title>Marinilabilia rubrum sp. nov., isolated from saltern sediment.</title>
        <authorList>
            <person name="Zhang R."/>
        </authorList>
    </citation>
    <scope>NUCLEOTIDE SEQUENCE [LARGE SCALE GENOMIC DNA]</scope>
    <source>
        <strain evidence="13 14">WTE16</strain>
    </source>
</reference>
<dbReference type="RefSeq" id="WP_109263606.1">
    <property type="nucleotide sequence ID" value="NZ_QEWP01000004.1"/>
</dbReference>
<evidence type="ECO:0000256" key="6">
    <source>
        <dbReference type="ARBA" id="ARBA00022741"/>
    </source>
</evidence>
<dbReference type="GO" id="GO:0046872">
    <property type="term" value="F:metal ion binding"/>
    <property type="evidence" value="ECO:0007669"/>
    <property type="project" value="UniProtKB-KW"/>
</dbReference>
<evidence type="ECO:0000256" key="4">
    <source>
        <dbReference type="ARBA" id="ARBA00022705"/>
    </source>
</evidence>
<dbReference type="GO" id="GO:0003677">
    <property type="term" value="F:DNA binding"/>
    <property type="evidence" value="ECO:0007669"/>
    <property type="project" value="InterPro"/>
</dbReference>
<organism evidence="13 14">
    <name type="scientific">Marinilabilia rubra</name>
    <dbReference type="NCBI Taxonomy" id="2162893"/>
    <lineage>
        <taxon>Bacteria</taxon>
        <taxon>Pseudomonadati</taxon>
        <taxon>Bacteroidota</taxon>
        <taxon>Bacteroidia</taxon>
        <taxon>Marinilabiliales</taxon>
        <taxon>Marinilabiliaceae</taxon>
        <taxon>Marinilabilia</taxon>
    </lineage>
</organism>
<dbReference type="InterPro" id="IPR005790">
    <property type="entry name" value="DNA_polIII_delta"/>
</dbReference>
<keyword evidence="14" id="KW-1185">Reference proteome</keyword>
<dbReference type="FunFam" id="3.40.50.300:FF:000014">
    <property type="entry name" value="DNA polymerase III subunit gamma/tau"/>
    <property type="match status" value="1"/>
</dbReference>
<evidence type="ECO:0000256" key="8">
    <source>
        <dbReference type="ARBA" id="ARBA00022840"/>
    </source>
</evidence>
<keyword evidence="5" id="KW-0479">Metal-binding</keyword>
<evidence type="ECO:0000313" key="14">
    <source>
        <dbReference type="Proteomes" id="UP000244956"/>
    </source>
</evidence>
<evidence type="ECO:0000313" key="13">
    <source>
        <dbReference type="EMBL" id="PWD99982.1"/>
    </source>
</evidence>
<dbReference type="PANTHER" id="PTHR11669:SF0">
    <property type="entry name" value="PROTEIN STICHEL-LIKE 2"/>
    <property type="match status" value="1"/>
</dbReference>
<dbReference type="CDD" id="cd00009">
    <property type="entry name" value="AAA"/>
    <property type="match status" value="1"/>
</dbReference>
<dbReference type="GO" id="GO:0006261">
    <property type="term" value="P:DNA-templated DNA replication"/>
    <property type="evidence" value="ECO:0007669"/>
    <property type="project" value="TreeGrafter"/>
</dbReference>
<comment type="catalytic activity">
    <reaction evidence="10 11">
        <text>DNA(n) + a 2'-deoxyribonucleoside 5'-triphosphate = DNA(n+1) + diphosphate</text>
        <dbReference type="Rhea" id="RHEA:22508"/>
        <dbReference type="Rhea" id="RHEA-COMP:17339"/>
        <dbReference type="Rhea" id="RHEA-COMP:17340"/>
        <dbReference type="ChEBI" id="CHEBI:33019"/>
        <dbReference type="ChEBI" id="CHEBI:61560"/>
        <dbReference type="ChEBI" id="CHEBI:173112"/>
        <dbReference type="EC" id="2.7.7.7"/>
    </reaction>
</comment>